<dbReference type="AlphaFoldDB" id="A0A1H7SWN4"/>
<dbReference type="RefSeq" id="WP_075007541.1">
    <property type="nucleotide sequence ID" value="NZ_FOAP01000008.1"/>
</dbReference>
<dbReference type="OrthoDB" id="9805807at2"/>
<name>A0A1H7SWN4_STIAU</name>
<dbReference type="Proteomes" id="UP000182719">
    <property type="component" value="Unassembled WGS sequence"/>
</dbReference>
<evidence type="ECO:0000313" key="6">
    <source>
        <dbReference type="EMBL" id="SEL76735.1"/>
    </source>
</evidence>
<keyword evidence="6" id="KW-0456">Lyase</keyword>
<evidence type="ECO:0000313" key="7">
    <source>
        <dbReference type="Proteomes" id="UP000182719"/>
    </source>
</evidence>
<dbReference type="GO" id="GO:0019346">
    <property type="term" value="P:transsulfuration"/>
    <property type="evidence" value="ECO:0007669"/>
    <property type="project" value="InterPro"/>
</dbReference>
<reference evidence="7" key="1">
    <citation type="submission" date="2016-10" db="EMBL/GenBank/DDBJ databases">
        <authorList>
            <person name="Varghese N."/>
            <person name="Submissions S."/>
        </authorList>
    </citation>
    <scope>NUCLEOTIDE SEQUENCE [LARGE SCALE GENOMIC DNA]</scope>
    <source>
        <strain evidence="7">DSM 17044</strain>
    </source>
</reference>
<comment type="similarity">
    <text evidence="2 5">Belongs to the trans-sulfuration enzymes family.</text>
</comment>
<organism evidence="6 7">
    <name type="scientific">Stigmatella aurantiaca</name>
    <dbReference type="NCBI Taxonomy" id="41"/>
    <lineage>
        <taxon>Bacteria</taxon>
        <taxon>Pseudomonadati</taxon>
        <taxon>Myxococcota</taxon>
        <taxon>Myxococcia</taxon>
        <taxon>Myxococcales</taxon>
        <taxon>Cystobacterineae</taxon>
        <taxon>Archangiaceae</taxon>
        <taxon>Stigmatella</taxon>
    </lineage>
</organism>
<dbReference type="PANTHER" id="PTHR11808">
    <property type="entry name" value="TRANS-SULFURATION ENZYME FAMILY MEMBER"/>
    <property type="match status" value="1"/>
</dbReference>
<sequence>MSVKDTQSLETICVHAGVEPDPKHGAIMTPIYQTSTYVQPAPGQPLTYDYSRGGNPTRAALETSLAALERAKHALSYASGLAAEQAIMQVLEPGARVIVSEDVYGGTGRLFRKLFARYGFQFDFLDLRDLNAVAAAVDNKTQLIWVETPTNPLLRIVDIAGICAIAKKAGAKVVVDNTFTSPIFQQPLSLGADLVIHSTTKYIGGHSDLIGGALMTNDDELAEKLRFVQFAGGAVNSPFECFMLLRSIKTLALRMERHNTNALAFARSLEDSGDFQSVIYPGLESHPQHALARKQMSGFAGVVSVYLKRDMAGVTRFLQNLRLIALAESLGGVESLANHPEQTTHASVPPELRQKLGINAQLVRFSIGIENVNDLIADVRQALQR</sequence>
<keyword evidence="3 4" id="KW-0663">Pyridoxal phosphate</keyword>
<proteinExistence type="inferred from homology"/>
<dbReference type="SUPFAM" id="SSF53383">
    <property type="entry name" value="PLP-dependent transferases"/>
    <property type="match status" value="1"/>
</dbReference>
<evidence type="ECO:0000256" key="2">
    <source>
        <dbReference type="ARBA" id="ARBA00009077"/>
    </source>
</evidence>
<dbReference type="PANTHER" id="PTHR11808:SF15">
    <property type="entry name" value="CYSTATHIONINE GAMMA-LYASE"/>
    <property type="match status" value="1"/>
</dbReference>
<keyword evidence="7" id="KW-1185">Reference proteome</keyword>
<feature type="modified residue" description="N6-(pyridoxal phosphate)lysine" evidence="4">
    <location>
        <position position="201"/>
    </location>
</feature>
<dbReference type="Gene3D" id="3.40.640.10">
    <property type="entry name" value="Type I PLP-dependent aspartate aminotransferase-like (Major domain)"/>
    <property type="match status" value="1"/>
</dbReference>
<dbReference type="GO" id="GO:0004123">
    <property type="term" value="F:cystathionine gamma-lyase activity"/>
    <property type="evidence" value="ECO:0007669"/>
    <property type="project" value="TreeGrafter"/>
</dbReference>
<dbReference type="CDD" id="cd00614">
    <property type="entry name" value="CGS_like"/>
    <property type="match status" value="1"/>
</dbReference>
<dbReference type="InterPro" id="IPR015424">
    <property type="entry name" value="PyrdxlP-dep_Trfase"/>
</dbReference>
<protein>
    <submittedName>
        <fullName evidence="6">Cystathionine gamma-lyase</fullName>
    </submittedName>
</protein>
<dbReference type="GO" id="GO:0005737">
    <property type="term" value="C:cytoplasm"/>
    <property type="evidence" value="ECO:0007669"/>
    <property type="project" value="TreeGrafter"/>
</dbReference>
<dbReference type="InterPro" id="IPR015422">
    <property type="entry name" value="PyrdxlP-dep_Trfase_small"/>
</dbReference>
<dbReference type="PROSITE" id="PS00868">
    <property type="entry name" value="CYS_MET_METAB_PP"/>
    <property type="match status" value="1"/>
</dbReference>
<evidence type="ECO:0000256" key="1">
    <source>
        <dbReference type="ARBA" id="ARBA00001933"/>
    </source>
</evidence>
<dbReference type="FunFam" id="3.90.1150.10:FF:000033">
    <property type="entry name" value="Cystathionine gamma-synthase"/>
    <property type="match status" value="1"/>
</dbReference>
<gene>
    <name evidence="6" type="ORF">SAMN05444354_108163</name>
</gene>
<dbReference type="PIRSF" id="PIRSF001434">
    <property type="entry name" value="CGS"/>
    <property type="match status" value="1"/>
</dbReference>
<dbReference type="EMBL" id="FOAP01000008">
    <property type="protein sequence ID" value="SEL76735.1"/>
    <property type="molecule type" value="Genomic_DNA"/>
</dbReference>
<dbReference type="InterPro" id="IPR015421">
    <property type="entry name" value="PyrdxlP-dep_Trfase_major"/>
</dbReference>
<dbReference type="FunFam" id="3.40.640.10:FF:000009">
    <property type="entry name" value="Cystathionine gamma-synthase homolog"/>
    <property type="match status" value="1"/>
</dbReference>
<comment type="cofactor">
    <cofactor evidence="1 5">
        <name>pyridoxal 5'-phosphate</name>
        <dbReference type="ChEBI" id="CHEBI:597326"/>
    </cofactor>
</comment>
<dbReference type="GO" id="GO:0030170">
    <property type="term" value="F:pyridoxal phosphate binding"/>
    <property type="evidence" value="ECO:0007669"/>
    <property type="project" value="InterPro"/>
</dbReference>
<dbReference type="InterPro" id="IPR000277">
    <property type="entry name" value="Cys/Met-Metab_PyrdxlP-dep_enz"/>
</dbReference>
<dbReference type="GO" id="GO:0019343">
    <property type="term" value="P:cysteine biosynthetic process via cystathionine"/>
    <property type="evidence" value="ECO:0007669"/>
    <property type="project" value="TreeGrafter"/>
</dbReference>
<dbReference type="InterPro" id="IPR054542">
    <property type="entry name" value="Cys_met_metab_PP"/>
</dbReference>
<dbReference type="Pfam" id="PF01053">
    <property type="entry name" value="Cys_Met_Meta_PP"/>
    <property type="match status" value="1"/>
</dbReference>
<dbReference type="GO" id="GO:0009086">
    <property type="term" value="P:methionine biosynthetic process"/>
    <property type="evidence" value="ECO:0007669"/>
    <property type="project" value="UniProtKB-ARBA"/>
</dbReference>
<evidence type="ECO:0000256" key="3">
    <source>
        <dbReference type="ARBA" id="ARBA00022898"/>
    </source>
</evidence>
<dbReference type="GO" id="GO:0003962">
    <property type="term" value="F:cystathionine gamma-synthase activity"/>
    <property type="evidence" value="ECO:0007669"/>
    <property type="project" value="TreeGrafter"/>
</dbReference>
<dbReference type="Gene3D" id="3.90.1150.10">
    <property type="entry name" value="Aspartate Aminotransferase, domain 1"/>
    <property type="match status" value="1"/>
</dbReference>
<evidence type="ECO:0000256" key="5">
    <source>
        <dbReference type="RuleBase" id="RU362118"/>
    </source>
</evidence>
<accession>A0A1H7SWN4</accession>
<evidence type="ECO:0000256" key="4">
    <source>
        <dbReference type="PIRSR" id="PIRSR001434-2"/>
    </source>
</evidence>